<evidence type="ECO:0000256" key="1">
    <source>
        <dbReference type="SAM" id="MobiDB-lite"/>
    </source>
</evidence>
<reference evidence="2" key="1">
    <citation type="submission" date="2021-06" db="EMBL/GenBank/DDBJ databases">
        <authorList>
            <person name="Kallberg Y."/>
            <person name="Tangrot J."/>
            <person name="Rosling A."/>
        </authorList>
    </citation>
    <scope>NUCLEOTIDE SEQUENCE</scope>
    <source>
        <strain evidence="2">MA453B</strain>
    </source>
</reference>
<proteinExistence type="predicted"/>
<gene>
    <name evidence="2" type="ORF">DERYTH_LOCUS5245</name>
</gene>
<evidence type="ECO:0000313" key="3">
    <source>
        <dbReference type="Proteomes" id="UP000789405"/>
    </source>
</evidence>
<name>A0A9N9AZG7_9GLOM</name>
<organism evidence="2 3">
    <name type="scientific">Dentiscutata erythropus</name>
    <dbReference type="NCBI Taxonomy" id="1348616"/>
    <lineage>
        <taxon>Eukaryota</taxon>
        <taxon>Fungi</taxon>
        <taxon>Fungi incertae sedis</taxon>
        <taxon>Mucoromycota</taxon>
        <taxon>Glomeromycotina</taxon>
        <taxon>Glomeromycetes</taxon>
        <taxon>Diversisporales</taxon>
        <taxon>Gigasporaceae</taxon>
        <taxon>Dentiscutata</taxon>
    </lineage>
</organism>
<sequence length="109" mass="12205">MSSDEEVSNVSTSNIDKGKQVGKGKYEATFNFCKLTWNCGESSELENHLANHCQKADSTIICQFLTKILSNNSEQGESSKKRKISQGPLNQYVSLIKLNNQKIKRIHLA</sequence>
<accession>A0A9N9AZG7</accession>
<dbReference type="OrthoDB" id="2445631at2759"/>
<keyword evidence="3" id="KW-1185">Reference proteome</keyword>
<feature type="region of interest" description="Disordered" evidence="1">
    <location>
        <begin position="1"/>
        <end position="21"/>
    </location>
</feature>
<dbReference type="AlphaFoldDB" id="A0A9N9AZG7"/>
<dbReference type="Proteomes" id="UP000789405">
    <property type="component" value="Unassembled WGS sequence"/>
</dbReference>
<comment type="caution">
    <text evidence="2">The sequence shown here is derived from an EMBL/GenBank/DDBJ whole genome shotgun (WGS) entry which is preliminary data.</text>
</comment>
<protein>
    <submittedName>
        <fullName evidence="2">17806_t:CDS:1</fullName>
    </submittedName>
</protein>
<evidence type="ECO:0000313" key="2">
    <source>
        <dbReference type="EMBL" id="CAG8550554.1"/>
    </source>
</evidence>
<dbReference type="EMBL" id="CAJVPY010002156">
    <property type="protein sequence ID" value="CAG8550554.1"/>
    <property type="molecule type" value="Genomic_DNA"/>
</dbReference>